<protein>
    <submittedName>
        <fullName evidence="2">Uncharacterized protein</fullName>
    </submittedName>
</protein>
<proteinExistence type="predicted"/>
<dbReference type="KEGG" id="temp:RBB75_01575"/>
<feature type="signal peptide" evidence="1">
    <location>
        <begin position="1"/>
        <end position="19"/>
    </location>
</feature>
<reference evidence="2" key="2">
    <citation type="journal article" date="2024" name="Environ. Microbiol.">
        <title>Genome analysis and description of Tunturibacter gen. nov. expands the diversity of Terriglobia in tundra soils.</title>
        <authorList>
            <person name="Messyasz A."/>
            <person name="Mannisto M.K."/>
            <person name="Kerkhof L.J."/>
            <person name="Haggblom M.M."/>
        </authorList>
    </citation>
    <scope>NUCLEOTIDE SEQUENCE</scope>
    <source>
        <strain evidence="2">M8UP23</strain>
    </source>
</reference>
<keyword evidence="1" id="KW-0732">Signal</keyword>
<gene>
    <name evidence="2" type="ORF">RBB75_01575</name>
</gene>
<organism evidence="2">
    <name type="scientific">Tunturiibacter empetritectus</name>
    <dbReference type="NCBI Taxonomy" id="3069691"/>
    <lineage>
        <taxon>Bacteria</taxon>
        <taxon>Pseudomonadati</taxon>
        <taxon>Acidobacteriota</taxon>
        <taxon>Terriglobia</taxon>
        <taxon>Terriglobales</taxon>
        <taxon>Acidobacteriaceae</taxon>
        <taxon>Tunturiibacter</taxon>
    </lineage>
</organism>
<accession>A0AAU7ZDA8</accession>
<evidence type="ECO:0000313" key="2">
    <source>
        <dbReference type="EMBL" id="XCB27025.1"/>
    </source>
</evidence>
<dbReference type="AlphaFoldDB" id="A0AAU7ZDA8"/>
<dbReference type="EMBL" id="CP132932">
    <property type="protein sequence ID" value="XCB27025.1"/>
    <property type="molecule type" value="Genomic_DNA"/>
</dbReference>
<feature type="chain" id="PRO_5043627601" evidence="1">
    <location>
        <begin position="20"/>
        <end position="66"/>
    </location>
</feature>
<dbReference type="RefSeq" id="WP_353069301.1">
    <property type="nucleotide sequence ID" value="NZ_CP132932.1"/>
</dbReference>
<evidence type="ECO:0000256" key="1">
    <source>
        <dbReference type="SAM" id="SignalP"/>
    </source>
</evidence>
<sequence>MKKLFCGLVAGFAASLSVAQDTGATKHVVVLHAARMLDVAAGKIALPRSCVNAISVKTPPTIEAVT</sequence>
<name>A0AAU7ZDA8_9BACT</name>
<reference evidence="2" key="1">
    <citation type="submission" date="2023-08" db="EMBL/GenBank/DDBJ databases">
        <authorList>
            <person name="Messyasz A."/>
            <person name="Mannisto M.K."/>
            <person name="Kerkhof L.J."/>
            <person name="Haggblom M."/>
        </authorList>
    </citation>
    <scope>NUCLEOTIDE SEQUENCE</scope>
    <source>
        <strain evidence="2">M8UP23</strain>
    </source>
</reference>